<feature type="domain" description="HEPN" evidence="2">
    <location>
        <begin position="2"/>
        <end position="87"/>
    </location>
</feature>
<dbReference type="PANTHER" id="PTHR36565">
    <property type="entry name" value="UPF0332 PROTEIN TM_1000"/>
    <property type="match status" value="1"/>
</dbReference>
<reference evidence="3 4" key="1">
    <citation type="journal article" date="2022" name="Front. Microbiol.">
        <title>High genomic differentiation and limited gene flow indicate recent cryptic speciation within the genus Laspinema (cyanobacteria).</title>
        <authorList>
            <person name="Stanojkovic A."/>
            <person name="Skoupy S."/>
            <person name="Skaloud P."/>
            <person name="Dvorak P."/>
        </authorList>
    </citation>
    <scope>NUCLEOTIDE SEQUENCE [LARGE SCALE GENOMIC DNA]</scope>
    <source>
        <strain evidence="3 4">D3b</strain>
    </source>
</reference>
<evidence type="ECO:0000259" key="2">
    <source>
        <dbReference type="Pfam" id="PF05168"/>
    </source>
</evidence>
<gene>
    <name evidence="3" type="ORF">NG792_13395</name>
</gene>
<dbReference type="RefSeq" id="WP_261235728.1">
    <property type="nucleotide sequence ID" value="NZ_JAMXFA010000016.1"/>
</dbReference>
<dbReference type="Pfam" id="PF05168">
    <property type="entry name" value="HEPN"/>
    <property type="match status" value="1"/>
</dbReference>
<comment type="caution">
    <text evidence="3">The sequence shown here is derived from an EMBL/GenBank/DDBJ whole genome shotgun (WGS) entry which is preliminary data.</text>
</comment>
<dbReference type="PANTHER" id="PTHR36565:SF1">
    <property type="entry name" value="UPF0332 PROTEIN TM_1000"/>
    <property type="match status" value="1"/>
</dbReference>
<dbReference type="EMBL" id="JAMXFA010000016">
    <property type="protein sequence ID" value="MCT7978703.1"/>
    <property type="molecule type" value="Genomic_DNA"/>
</dbReference>
<dbReference type="InterPro" id="IPR007842">
    <property type="entry name" value="HEPN_dom"/>
</dbReference>
<organism evidence="3 4">
    <name type="scientific">Laspinema olomoucense D3b</name>
    <dbReference type="NCBI Taxonomy" id="2953688"/>
    <lineage>
        <taxon>Bacteria</taxon>
        <taxon>Bacillati</taxon>
        <taxon>Cyanobacteriota</taxon>
        <taxon>Cyanophyceae</taxon>
        <taxon>Oscillatoriophycideae</taxon>
        <taxon>Oscillatoriales</taxon>
        <taxon>Laspinemataceae</taxon>
        <taxon>Laspinema</taxon>
        <taxon>Laspinema olomoucense</taxon>
    </lineage>
</organism>
<protein>
    <submittedName>
        <fullName evidence="3">HEPN domain-containing protein</fullName>
    </submittedName>
</protein>
<accession>A0ABT2N7M0</accession>
<evidence type="ECO:0000313" key="3">
    <source>
        <dbReference type="EMBL" id="MCT7978703.1"/>
    </source>
</evidence>
<sequence length="99" mass="11569">MNRLYYSCFYAICALLVRDGLSTSKHSGVRGFFNRYYVKTGIVPTHLARVYNLLFDLRQEADYMEFVRFDENQVSPWIPRTEEFIEHLASVLAANPDNP</sequence>
<name>A0ABT2N7M0_9CYAN</name>
<evidence type="ECO:0000256" key="1">
    <source>
        <dbReference type="ARBA" id="ARBA00038248"/>
    </source>
</evidence>
<dbReference type="Proteomes" id="UP001525961">
    <property type="component" value="Unassembled WGS sequence"/>
</dbReference>
<proteinExistence type="inferred from homology"/>
<comment type="similarity">
    <text evidence="1">Belongs to the UPF0332 family.</text>
</comment>
<evidence type="ECO:0000313" key="4">
    <source>
        <dbReference type="Proteomes" id="UP001525961"/>
    </source>
</evidence>
<dbReference type="InterPro" id="IPR052226">
    <property type="entry name" value="UPF0332_toxin"/>
</dbReference>
<dbReference type="Gene3D" id="1.20.120.330">
    <property type="entry name" value="Nucleotidyltransferases domain 2"/>
    <property type="match status" value="1"/>
</dbReference>
<keyword evidence="4" id="KW-1185">Reference proteome</keyword>